<dbReference type="OrthoDB" id="2685683at2759"/>
<dbReference type="EMBL" id="JABBWD010000026">
    <property type="protein sequence ID" value="KAG1776481.1"/>
    <property type="molecule type" value="Genomic_DNA"/>
</dbReference>
<feature type="compositionally biased region" description="Pro residues" evidence="1">
    <location>
        <begin position="166"/>
        <end position="180"/>
    </location>
</feature>
<protein>
    <submittedName>
        <fullName evidence="2">Uncharacterized protein</fullName>
    </submittedName>
</protein>
<sequence length="319" mass="35321">MTSVRNCLQAGHGVPEAIPSAHVPSPDLERAQHVRLALQSLDPLFASRDHSQSLTPCSDFSSTSSKKVLRHKKKYRHPALTLDVQHPVLRRQESFLDPTVTELGSRHIKSQRSLPTIQTVPLPVPTHAYRSSITFNFPNSSPTSTVGSSPTATVVSATTFLTVPSEHPPLSPSTPPPPSPSTTRRRRFSRLCRKFGESPPPELVFGGLPVPVAIEPRKARVQNAAYFAPIMEEGTAFFAPIMQESKETPLSCNLDTSSTSTLGTSSSEDLHRPSSVLLKDTEKLHHISRQYGTDCILERKGRRITQRNYEDILKRLRML</sequence>
<name>A0A9P6ZTZ7_9AGAM</name>
<accession>A0A9P6ZTZ7</accession>
<evidence type="ECO:0000313" key="3">
    <source>
        <dbReference type="Proteomes" id="UP000714275"/>
    </source>
</evidence>
<dbReference type="Proteomes" id="UP000714275">
    <property type="component" value="Unassembled WGS sequence"/>
</dbReference>
<reference evidence="2" key="1">
    <citation type="journal article" date="2020" name="New Phytol.">
        <title>Comparative genomics reveals dynamic genome evolution in host specialist ectomycorrhizal fungi.</title>
        <authorList>
            <person name="Lofgren L.A."/>
            <person name="Nguyen N.H."/>
            <person name="Vilgalys R."/>
            <person name="Ruytinx J."/>
            <person name="Liao H.L."/>
            <person name="Branco S."/>
            <person name="Kuo A."/>
            <person name="LaButti K."/>
            <person name="Lipzen A."/>
            <person name="Andreopoulos W."/>
            <person name="Pangilinan J."/>
            <person name="Riley R."/>
            <person name="Hundley H."/>
            <person name="Na H."/>
            <person name="Barry K."/>
            <person name="Grigoriev I.V."/>
            <person name="Stajich J.E."/>
            <person name="Kennedy P.G."/>
        </authorList>
    </citation>
    <scope>NUCLEOTIDE SEQUENCE</scope>
    <source>
        <strain evidence="2">DOB743</strain>
    </source>
</reference>
<feature type="region of interest" description="Disordered" evidence="1">
    <location>
        <begin position="253"/>
        <end position="272"/>
    </location>
</feature>
<organism evidence="2 3">
    <name type="scientific">Suillus placidus</name>
    <dbReference type="NCBI Taxonomy" id="48579"/>
    <lineage>
        <taxon>Eukaryota</taxon>
        <taxon>Fungi</taxon>
        <taxon>Dikarya</taxon>
        <taxon>Basidiomycota</taxon>
        <taxon>Agaricomycotina</taxon>
        <taxon>Agaricomycetes</taxon>
        <taxon>Agaricomycetidae</taxon>
        <taxon>Boletales</taxon>
        <taxon>Suillineae</taxon>
        <taxon>Suillaceae</taxon>
        <taxon>Suillus</taxon>
    </lineage>
</organism>
<gene>
    <name evidence="2" type="ORF">EV702DRAFT_335688</name>
</gene>
<feature type="region of interest" description="Disordered" evidence="1">
    <location>
        <begin position="163"/>
        <end position="186"/>
    </location>
</feature>
<proteinExistence type="predicted"/>
<keyword evidence="3" id="KW-1185">Reference proteome</keyword>
<evidence type="ECO:0000313" key="2">
    <source>
        <dbReference type="EMBL" id="KAG1776481.1"/>
    </source>
</evidence>
<dbReference type="AlphaFoldDB" id="A0A9P6ZTZ7"/>
<feature type="compositionally biased region" description="Low complexity" evidence="1">
    <location>
        <begin position="256"/>
        <end position="267"/>
    </location>
</feature>
<evidence type="ECO:0000256" key="1">
    <source>
        <dbReference type="SAM" id="MobiDB-lite"/>
    </source>
</evidence>
<comment type="caution">
    <text evidence="2">The sequence shown here is derived from an EMBL/GenBank/DDBJ whole genome shotgun (WGS) entry which is preliminary data.</text>
</comment>